<dbReference type="CDD" id="cd00082">
    <property type="entry name" value="HisKA"/>
    <property type="match status" value="1"/>
</dbReference>
<dbReference type="Gene3D" id="1.20.120.160">
    <property type="entry name" value="HPT domain"/>
    <property type="match status" value="1"/>
</dbReference>
<dbReference type="InterPro" id="IPR005467">
    <property type="entry name" value="His_kinase_dom"/>
</dbReference>
<evidence type="ECO:0000256" key="13">
    <source>
        <dbReference type="PROSITE-ProRule" id="PRU00110"/>
    </source>
</evidence>
<dbReference type="InterPro" id="IPR036890">
    <property type="entry name" value="HATPase_C_sf"/>
</dbReference>
<dbReference type="PROSITE" id="PS50894">
    <property type="entry name" value="HPT"/>
    <property type="match status" value="1"/>
</dbReference>
<feature type="modified residue" description="Phosphohistidine" evidence="13">
    <location>
        <position position="785"/>
    </location>
</feature>
<gene>
    <name evidence="21" type="primary">rcsC_10</name>
    <name evidence="21" type="ORF">LYB30171_02541</name>
</gene>
<evidence type="ECO:0000256" key="10">
    <source>
        <dbReference type="ARBA" id="ARBA00023012"/>
    </source>
</evidence>
<dbReference type="Pfam" id="PF02518">
    <property type="entry name" value="HATPase_c"/>
    <property type="match status" value="1"/>
</dbReference>
<evidence type="ECO:0000259" key="19">
    <source>
        <dbReference type="PROSITE" id="PS50110"/>
    </source>
</evidence>
<keyword evidence="8" id="KW-0067">ATP-binding</keyword>
<dbReference type="InterPro" id="IPR003661">
    <property type="entry name" value="HisK_dim/P_dom"/>
</dbReference>
<dbReference type="SMART" id="SM00448">
    <property type="entry name" value="REC"/>
    <property type="match status" value="1"/>
</dbReference>
<keyword evidence="21" id="KW-0808">Transferase</keyword>
<protein>
    <recommendedName>
        <fullName evidence="3">histidine kinase</fullName>
        <ecNumber evidence="3">2.7.13.3</ecNumber>
    </recommendedName>
</protein>
<dbReference type="PROSITE" id="PS50109">
    <property type="entry name" value="HIS_KIN"/>
    <property type="match status" value="1"/>
</dbReference>
<comment type="subcellular location">
    <subcellularLocation>
        <location evidence="2">Cell membrane</location>
        <topology evidence="2">Multi-pass membrane protein</topology>
    </subcellularLocation>
</comment>
<dbReference type="PROSITE" id="PS50110">
    <property type="entry name" value="RESPONSE_REGULATORY"/>
    <property type="match status" value="1"/>
</dbReference>
<dbReference type="InterPro" id="IPR036641">
    <property type="entry name" value="HPT_dom_sf"/>
</dbReference>
<dbReference type="SMART" id="SM00388">
    <property type="entry name" value="HisKA"/>
    <property type="match status" value="1"/>
</dbReference>
<feature type="domain" description="HPt" evidence="20">
    <location>
        <begin position="746"/>
        <end position="848"/>
    </location>
</feature>
<name>A0ABN7R1Q9_9GAMM</name>
<dbReference type="InterPro" id="IPR036097">
    <property type="entry name" value="HisK_dim/P_sf"/>
</dbReference>
<dbReference type="CDD" id="cd17546">
    <property type="entry name" value="REC_hyHK_CKI1_RcsC-like"/>
    <property type="match status" value="1"/>
</dbReference>
<evidence type="ECO:0000256" key="14">
    <source>
        <dbReference type="PROSITE-ProRule" id="PRU00169"/>
    </source>
</evidence>
<keyword evidence="12" id="KW-0807">Transducer</keyword>
<evidence type="ECO:0000259" key="20">
    <source>
        <dbReference type="PROSITE" id="PS50894"/>
    </source>
</evidence>
<evidence type="ECO:0000313" key="22">
    <source>
        <dbReference type="Proteomes" id="UP000680116"/>
    </source>
</evidence>
<dbReference type="Pfam" id="PF00072">
    <property type="entry name" value="Response_reg"/>
    <property type="match status" value="1"/>
</dbReference>
<dbReference type="InterPro" id="IPR004358">
    <property type="entry name" value="Sig_transdc_His_kin-like_C"/>
</dbReference>
<evidence type="ECO:0000256" key="16">
    <source>
        <dbReference type="SAM" id="MobiDB-lite"/>
    </source>
</evidence>
<feature type="transmembrane region" description="Helical" evidence="17">
    <location>
        <begin position="22"/>
        <end position="43"/>
    </location>
</feature>
<feature type="transmembrane region" description="Helical" evidence="17">
    <location>
        <begin position="202"/>
        <end position="224"/>
    </location>
</feature>
<feature type="modified residue" description="4-aspartylphosphate" evidence="14">
    <location>
        <position position="633"/>
    </location>
</feature>
<evidence type="ECO:0000256" key="5">
    <source>
        <dbReference type="ARBA" id="ARBA00022553"/>
    </source>
</evidence>
<evidence type="ECO:0000256" key="17">
    <source>
        <dbReference type="SAM" id="Phobius"/>
    </source>
</evidence>
<dbReference type="Pfam" id="PF01627">
    <property type="entry name" value="Hpt"/>
    <property type="match status" value="1"/>
</dbReference>
<dbReference type="SUPFAM" id="SSF47384">
    <property type="entry name" value="Homodimeric domain of signal transducing histidine kinase"/>
    <property type="match status" value="1"/>
</dbReference>
<evidence type="ECO:0000259" key="18">
    <source>
        <dbReference type="PROSITE" id="PS50109"/>
    </source>
</evidence>
<keyword evidence="5 14" id="KW-0597">Phosphoprotein</keyword>
<keyword evidence="21" id="KW-0418">Kinase</keyword>
<reference evidence="21 22" key="1">
    <citation type="submission" date="2021-04" db="EMBL/GenBank/DDBJ databases">
        <authorList>
            <person name="Rodrigo-Torres L."/>
            <person name="Arahal R. D."/>
            <person name="Lucena T."/>
        </authorList>
    </citation>
    <scope>NUCLEOTIDE SEQUENCE [LARGE SCALE GENOMIC DNA]</scope>
    <source>
        <strain evidence="21 22">CECT 30171</strain>
    </source>
</reference>
<dbReference type="InterPro" id="IPR003122">
    <property type="entry name" value="Tar_rcpt_lig-bd"/>
</dbReference>
<dbReference type="Proteomes" id="UP000680116">
    <property type="component" value="Chromosome"/>
</dbReference>
<dbReference type="PRINTS" id="PR00344">
    <property type="entry name" value="BCTRLSENSOR"/>
</dbReference>
<dbReference type="SUPFAM" id="SSF47226">
    <property type="entry name" value="Histidine-containing phosphotransfer domain, HPT domain"/>
    <property type="match status" value="1"/>
</dbReference>
<feature type="domain" description="Histidine kinase" evidence="18">
    <location>
        <begin position="320"/>
        <end position="548"/>
    </location>
</feature>
<dbReference type="InterPro" id="IPR003594">
    <property type="entry name" value="HATPase_dom"/>
</dbReference>
<evidence type="ECO:0000256" key="11">
    <source>
        <dbReference type="ARBA" id="ARBA00023136"/>
    </source>
</evidence>
<keyword evidence="15" id="KW-0175">Coiled coil</keyword>
<dbReference type="Pfam" id="PF00512">
    <property type="entry name" value="HisKA"/>
    <property type="match status" value="1"/>
</dbReference>
<dbReference type="InterPro" id="IPR011006">
    <property type="entry name" value="CheY-like_superfamily"/>
</dbReference>
<feature type="coiled-coil region" evidence="15">
    <location>
        <begin position="286"/>
        <end position="313"/>
    </location>
</feature>
<keyword evidence="7" id="KW-0547">Nucleotide-binding</keyword>
<evidence type="ECO:0000256" key="15">
    <source>
        <dbReference type="SAM" id="Coils"/>
    </source>
</evidence>
<evidence type="ECO:0000256" key="12">
    <source>
        <dbReference type="ARBA" id="ARBA00023224"/>
    </source>
</evidence>
<evidence type="ECO:0000256" key="2">
    <source>
        <dbReference type="ARBA" id="ARBA00004651"/>
    </source>
</evidence>
<comment type="catalytic activity">
    <reaction evidence="1">
        <text>ATP + protein L-histidine = ADP + protein N-phospho-L-histidine.</text>
        <dbReference type="EC" id="2.7.13.3"/>
    </reaction>
</comment>
<dbReference type="PANTHER" id="PTHR45339">
    <property type="entry name" value="HYBRID SIGNAL TRANSDUCTION HISTIDINE KINASE J"/>
    <property type="match status" value="1"/>
</dbReference>
<dbReference type="InterPro" id="IPR001789">
    <property type="entry name" value="Sig_transdc_resp-reg_receiver"/>
</dbReference>
<evidence type="ECO:0000256" key="6">
    <source>
        <dbReference type="ARBA" id="ARBA00022692"/>
    </source>
</evidence>
<dbReference type="Gene3D" id="3.40.50.2300">
    <property type="match status" value="1"/>
</dbReference>
<proteinExistence type="predicted"/>
<dbReference type="CDD" id="cd16922">
    <property type="entry name" value="HATPase_EvgS-ArcB-TorS-like"/>
    <property type="match status" value="1"/>
</dbReference>
<evidence type="ECO:0000256" key="9">
    <source>
        <dbReference type="ARBA" id="ARBA00022989"/>
    </source>
</evidence>
<organism evidence="21 22">
    <name type="scientific">Novilysobacter luteus</name>
    <dbReference type="NCBI Taxonomy" id="2822368"/>
    <lineage>
        <taxon>Bacteria</taxon>
        <taxon>Pseudomonadati</taxon>
        <taxon>Pseudomonadota</taxon>
        <taxon>Gammaproteobacteria</taxon>
        <taxon>Lysobacterales</taxon>
        <taxon>Lysobacteraceae</taxon>
        <taxon>Novilysobacter</taxon>
    </lineage>
</organism>
<dbReference type="SMART" id="SM00073">
    <property type="entry name" value="HPT"/>
    <property type="match status" value="1"/>
</dbReference>
<dbReference type="SUPFAM" id="SSF52172">
    <property type="entry name" value="CheY-like"/>
    <property type="match status" value="1"/>
</dbReference>
<dbReference type="RefSeq" id="WP_215219012.1">
    <property type="nucleotide sequence ID" value="NZ_OU015430.1"/>
</dbReference>
<keyword evidence="4" id="KW-1003">Cell membrane</keyword>
<keyword evidence="6 17" id="KW-0812">Transmembrane</keyword>
<feature type="compositionally biased region" description="Low complexity" evidence="16">
    <location>
        <begin position="709"/>
        <end position="728"/>
    </location>
</feature>
<evidence type="ECO:0000256" key="7">
    <source>
        <dbReference type="ARBA" id="ARBA00022741"/>
    </source>
</evidence>
<evidence type="ECO:0000256" key="4">
    <source>
        <dbReference type="ARBA" id="ARBA00022475"/>
    </source>
</evidence>
<sequence length="848" mass="91138">MSDAPATRSTGRWRARLGGLSIRHQLLALFGLFLLAGATVLVIDEVAQYHARQSLLALKDDSLLRMRRLKAVSDAYGLDVVDTTFRVRNNLITWQDGVAVVDDANARIARDWSALKAMPRSTAQQRLFAEVEAHRSVADAAMAQLRAILLARDIDALGRFADTALYPAIDPVTQRIQALSDLAMVQADSLVRADLARNRQVSLLRIAVSLLALLVATLVGRVVLRNAYHGVEALTFLARRMREHDYTAMPRHVPRGELATVMEAFTDMRRDVLAFETELIDQLARNESTLDANRRLQDELRASEARAQAANHAKSAFLAAMSHEIRTPMIGVTGMIEVLAHTRLAPDQRHALNIIQQSSQSLLQIIGDILDFSKIEADRLELAPEPLRLDALISATVANYSGAASSKGLGLECTIDPRIAPAYLADPLRLRQVLSNFLSNAIKFTEQGGVQVALEWLGEAADGNADDVPRDRLALRVTDTGIGIAPEAQGRLFQPFSQAEGDTTRRFGGTGLGLVISERLARLMGGEVRMDSTPGHGTTMHLSLVLPRARVEDVAAEPAADAAPVVFSARPVPDTARAERERSLVLLADDHPTNRLVIARQLALAGYASESAEDGVEALERWRSGRYALLLSDVHMPRLDGYRLARAIREEEARDGLVRTPIVALTASALKGEAERCLGAGMDDYLAKPVSVPVLQACLQRWLPHTAGAGTDTGAPDAAAGPAVDTTPQDAPALDDHTLDALTGGDPAEARLLLEDFLASTRQDLAELDDALAAGEAAGLARQAHKVKGAARLVGATALADAAAALEAAVRSDDGAPGGAVDDGRNEALAARLHVAARQLERHAASLR</sequence>
<evidence type="ECO:0000256" key="1">
    <source>
        <dbReference type="ARBA" id="ARBA00000085"/>
    </source>
</evidence>
<dbReference type="Gene3D" id="3.30.565.10">
    <property type="entry name" value="Histidine kinase-like ATPase, C-terminal domain"/>
    <property type="match status" value="1"/>
</dbReference>
<keyword evidence="22" id="KW-1185">Reference proteome</keyword>
<evidence type="ECO:0000256" key="3">
    <source>
        <dbReference type="ARBA" id="ARBA00012438"/>
    </source>
</evidence>
<dbReference type="Pfam" id="PF02203">
    <property type="entry name" value="TarH"/>
    <property type="match status" value="1"/>
</dbReference>
<evidence type="ECO:0000256" key="8">
    <source>
        <dbReference type="ARBA" id="ARBA00022840"/>
    </source>
</evidence>
<keyword evidence="9 17" id="KW-1133">Transmembrane helix</keyword>
<accession>A0ABN7R1Q9</accession>
<dbReference type="EMBL" id="OU015430">
    <property type="protein sequence ID" value="CAG4977993.1"/>
    <property type="molecule type" value="Genomic_DNA"/>
</dbReference>
<evidence type="ECO:0000313" key="21">
    <source>
        <dbReference type="EMBL" id="CAG4977993.1"/>
    </source>
</evidence>
<dbReference type="PANTHER" id="PTHR45339:SF1">
    <property type="entry name" value="HYBRID SIGNAL TRANSDUCTION HISTIDINE KINASE J"/>
    <property type="match status" value="1"/>
</dbReference>
<feature type="domain" description="Response regulatory" evidence="19">
    <location>
        <begin position="584"/>
        <end position="703"/>
    </location>
</feature>
<dbReference type="Gene3D" id="1.10.287.130">
    <property type="match status" value="1"/>
</dbReference>
<keyword evidence="11 17" id="KW-0472">Membrane</keyword>
<feature type="region of interest" description="Disordered" evidence="16">
    <location>
        <begin position="709"/>
        <end position="730"/>
    </location>
</feature>
<dbReference type="EC" id="2.7.13.3" evidence="3"/>
<dbReference type="GO" id="GO:0004673">
    <property type="term" value="F:protein histidine kinase activity"/>
    <property type="evidence" value="ECO:0007669"/>
    <property type="project" value="UniProtKB-EC"/>
</dbReference>
<dbReference type="SUPFAM" id="SSF55874">
    <property type="entry name" value="ATPase domain of HSP90 chaperone/DNA topoisomerase II/histidine kinase"/>
    <property type="match status" value="1"/>
</dbReference>
<dbReference type="SMART" id="SM00387">
    <property type="entry name" value="HATPase_c"/>
    <property type="match status" value="1"/>
</dbReference>
<keyword evidence="10" id="KW-0902">Two-component regulatory system</keyword>
<dbReference type="InterPro" id="IPR008207">
    <property type="entry name" value="Sig_transdc_His_kin_Hpt_dom"/>
</dbReference>